<keyword evidence="2" id="KW-0472">Membrane</keyword>
<keyword evidence="2" id="KW-0812">Transmembrane</keyword>
<keyword evidence="3" id="KW-0732">Signal</keyword>
<gene>
    <name evidence="4" type="ORF">HERILL_LOCUS8111</name>
</gene>
<reference evidence="4 5" key="1">
    <citation type="submission" date="2020-11" db="EMBL/GenBank/DDBJ databases">
        <authorList>
            <person name="Wallbank WR R."/>
            <person name="Pardo Diaz C."/>
            <person name="Kozak K."/>
            <person name="Martin S."/>
            <person name="Jiggins C."/>
            <person name="Moest M."/>
            <person name="Warren A I."/>
            <person name="Generalovic N T."/>
            <person name="Byers J.R.P. K."/>
            <person name="Montejo-Kovacevich G."/>
            <person name="Yen C E."/>
        </authorList>
    </citation>
    <scope>NUCLEOTIDE SEQUENCE [LARGE SCALE GENOMIC DNA]</scope>
</reference>
<dbReference type="Pfam" id="PF07898">
    <property type="entry name" value="DUF1676"/>
    <property type="match status" value="1"/>
</dbReference>
<dbReference type="PANTHER" id="PTHR21879:SF9">
    <property type="entry name" value="OSIRIS 16"/>
    <property type="match status" value="1"/>
</dbReference>
<feature type="chain" id="PRO_5031009028" description="Osiris 16" evidence="3">
    <location>
        <begin position="23"/>
        <end position="257"/>
    </location>
</feature>
<evidence type="ECO:0000313" key="5">
    <source>
        <dbReference type="Proteomes" id="UP000594454"/>
    </source>
</evidence>
<feature type="region of interest" description="Disordered" evidence="1">
    <location>
        <begin position="216"/>
        <end position="235"/>
    </location>
</feature>
<dbReference type="GO" id="GO:0016020">
    <property type="term" value="C:membrane"/>
    <property type="evidence" value="ECO:0007669"/>
    <property type="project" value="TreeGrafter"/>
</dbReference>
<dbReference type="OMA" id="GRKHKFG"/>
<evidence type="ECO:0000313" key="4">
    <source>
        <dbReference type="EMBL" id="CAD7085260.1"/>
    </source>
</evidence>
<dbReference type="AlphaFoldDB" id="A0A7R8YWY4"/>
<dbReference type="PANTHER" id="PTHR21879">
    <property type="entry name" value="FI03362P-RELATED-RELATED"/>
    <property type="match status" value="1"/>
</dbReference>
<evidence type="ECO:0000256" key="1">
    <source>
        <dbReference type="SAM" id="MobiDB-lite"/>
    </source>
</evidence>
<evidence type="ECO:0000256" key="3">
    <source>
        <dbReference type="SAM" id="SignalP"/>
    </source>
</evidence>
<dbReference type="FunCoup" id="A0A7R8YWY4">
    <property type="interactions" value="40"/>
</dbReference>
<evidence type="ECO:0000256" key="2">
    <source>
        <dbReference type="SAM" id="Phobius"/>
    </source>
</evidence>
<dbReference type="EMBL" id="LR899011">
    <property type="protein sequence ID" value="CAD7085260.1"/>
    <property type="molecule type" value="Genomic_DNA"/>
</dbReference>
<dbReference type="InterPro" id="IPR012464">
    <property type="entry name" value="DUF1676"/>
</dbReference>
<keyword evidence="2" id="KW-1133">Transmembrane helix</keyword>
<evidence type="ECO:0008006" key="6">
    <source>
        <dbReference type="Google" id="ProtNLM"/>
    </source>
</evidence>
<accession>A0A7R8YWY4</accession>
<dbReference type="OrthoDB" id="6627399at2759"/>
<dbReference type="InParanoid" id="A0A7R8YWY4"/>
<sequence>MFKYVYPALLVLLLANQRLAQGYVHKAGDGKQFSAKNCIKEYNATCLKLDIVSFIERLSERKEFQILPQVSIVREGSINDLESARMMAEIVRSNPNDTEKRLDNYIFAKLGNFLQSHTMKIKLVDQEAVAEARAAFTGRKKFGKKGGLEALLAAGMMMKGTLMALGMGAVALLAGKALMTGVMALVLAAITGLKSLASGGKQTTYEIVAKPVYSSSHTHSTSHEDVHGHGGGGHGHSGYGGYGRSLDVGYSPYSQPI</sequence>
<proteinExistence type="predicted"/>
<protein>
    <recommendedName>
        <fullName evidence="6">Osiris 16</fullName>
    </recommendedName>
</protein>
<keyword evidence="5" id="KW-1185">Reference proteome</keyword>
<organism evidence="4 5">
    <name type="scientific">Hermetia illucens</name>
    <name type="common">Black soldier fly</name>
    <dbReference type="NCBI Taxonomy" id="343691"/>
    <lineage>
        <taxon>Eukaryota</taxon>
        <taxon>Metazoa</taxon>
        <taxon>Ecdysozoa</taxon>
        <taxon>Arthropoda</taxon>
        <taxon>Hexapoda</taxon>
        <taxon>Insecta</taxon>
        <taxon>Pterygota</taxon>
        <taxon>Neoptera</taxon>
        <taxon>Endopterygota</taxon>
        <taxon>Diptera</taxon>
        <taxon>Brachycera</taxon>
        <taxon>Stratiomyomorpha</taxon>
        <taxon>Stratiomyidae</taxon>
        <taxon>Hermetiinae</taxon>
        <taxon>Hermetia</taxon>
    </lineage>
</organism>
<name>A0A7R8YWY4_HERIL</name>
<dbReference type="Proteomes" id="UP000594454">
    <property type="component" value="Chromosome 3"/>
</dbReference>
<feature type="signal peptide" evidence="3">
    <location>
        <begin position="1"/>
        <end position="22"/>
    </location>
</feature>
<feature type="transmembrane region" description="Helical" evidence="2">
    <location>
        <begin position="162"/>
        <end position="190"/>
    </location>
</feature>